<sequence>MAPTGITRRPALHGRLLQIRQSGPRPEGRLLRQPALEGLTRSAWMDSPRKVGRNKFRQGKAAAAVVRKSYFQNPPLMLNTLSSVSVWESRIQYLCDPQWFRDTASPHLGRLPPLQAAAAAVPATRRRRRRRPSPEFLRPTFEENPSALILSGLLVQADDGVSLPVVDLIDESTAAYREDPVFL</sequence>
<organism evidence="2 3">
    <name type="scientific">Dorcoceras hygrometricum</name>
    <dbReference type="NCBI Taxonomy" id="472368"/>
    <lineage>
        <taxon>Eukaryota</taxon>
        <taxon>Viridiplantae</taxon>
        <taxon>Streptophyta</taxon>
        <taxon>Embryophyta</taxon>
        <taxon>Tracheophyta</taxon>
        <taxon>Spermatophyta</taxon>
        <taxon>Magnoliopsida</taxon>
        <taxon>eudicotyledons</taxon>
        <taxon>Gunneridae</taxon>
        <taxon>Pentapetalae</taxon>
        <taxon>asterids</taxon>
        <taxon>lamiids</taxon>
        <taxon>Lamiales</taxon>
        <taxon>Gesneriaceae</taxon>
        <taxon>Didymocarpoideae</taxon>
        <taxon>Trichosporeae</taxon>
        <taxon>Loxocarpinae</taxon>
        <taxon>Dorcoceras</taxon>
    </lineage>
</organism>
<evidence type="ECO:0000313" key="2">
    <source>
        <dbReference type="EMBL" id="KZV32843.1"/>
    </source>
</evidence>
<feature type="region of interest" description="Disordered" evidence="1">
    <location>
        <begin position="119"/>
        <end position="139"/>
    </location>
</feature>
<evidence type="ECO:0000256" key="1">
    <source>
        <dbReference type="SAM" id="MobiDB-lite"/>
    </source>
</evidence>
<name>A0A2Z7BED7_9LAMI</name>
<reference evidence="2 3" key="1">
    <citation type="journal article" date="2015" name="Proc. Natl. Acad. Sci. U.S.A.">
        <title>The resurrection genome of Boea hygrometrica: A blueprint for survival of dehydration.</title>
        <authorList>
            <person name="Xiao L."/>
            <person name="Yang G."/>
            <person name="Zhang L."/>
            <person name="Yang X."/>
            <person name="Zhao S."/>
            <person name="Ji Z."/>
            <person name="Zhou Q."/>
            <person name="Hu M."/>
            <person name="Wang Y."/>
            <person name="Chen M."/>
            <person name="Xu Y."/>
            <person name="Jin H."/>
            <person name="Xiao X."/>
            <person name="Hu G."/>
            <person name="Bao F."/>
            <person name="Hu Y."/>
            <person name="Wan P."/>
            <person name="Li L."/>
            <person name="Deng X."/>
            <person name="Kuang T."/>
            <person name="Xiang C."/>
            <person name="Zhu J.K."/>
            <person name="Oliver M.J."/>
            <person name="He Y."/>
        </authorList>
    </citation>
    <scope>NUCLEOTIDE SEQUENCE [LARGE SCALE GENOMIC DNA]</scope>
    <source>
        <strain evidence="3">cv. XS01</strain>
    </source>
</reference>
<dbReference type="AlphaFoldDB" id="A0A2Z7BED7"/>
<accession>A0A2Z7BED7</accession>
<dbReference type="Proteomes" id="UP000250235">
    <property type="component" value="Unassembled WGS sequence"/>
</dbReference>
<proteinExistence type="predicted"/>
<protein>
    <submittedName>
        <fullName evidence="2">Uncharacterized protein</fullName>
    </submittedName>
</protein>
<evidence type="ECO:0000313" key="3">
    <source>
        <dbReference type="Proteomes" id="UP000250235"/>
    </source>
</evidence>
<dbReference type="EMBL" id="KV006343">
    <property type="protein sequence ID" value="KZV32843.1"/>
    <property type="molecule type" value="Genomic_DNA"/>
</dbReference>
<gene>
    <name evidence="2" type="ORF">F511_23837</name>
</gene>
<keyword evidence="3" id="KW-1185">Reference proteome</keyword>